<accession>A0AA39C323</accession>
<keyword evidence="2" id="KW-1185">Reference proteome</keyword>
<dbReference type="AlphaFoldDB" id="A0AA39C323"/>
<evidence type="ECO:0000313" key="2">
    <source>
        <dbReference type="Proteomes" id="UP001168990"/>
    </source>
</evidence>
<name>A0AA39C323_9HYME</name>
<gene>
    <name evidence="1" type="ORF">PV328_012029</name>
</gene>
<reference evidence="1" key="1">
    <citation type="journal article" date="2023" name="bioRxiv">
        <title>Scaffold-level genome assemblies of two parasitoid biocontrol wasps reveal the parthenogenesis mechanism and an associated novel virus.</title>
        <authorList>
            <person name="Inwood S."/>
            <person name="Skelly J."/>
            <person name="Guhlin J."/>
            <person name="Harrop T."/>
            <person name="Goldson S."/>
            <person name="Dearden P."/>
        </authorList>
    </citation>
    <scope>NUCLEOTIDE SEQUENCE</scope>
    <source>
        <strain evidence="1">Irish</strain>
        <tissue evidence="1">Whole body</tissue>
    </source>
</reference>
<organism evidence="1 2">
    <name type="scientific">Microctonus aethiopoides</name>
    <dbReference type="NCBI Taxonomy" id="144406"/>
    <lineage>
        <taxon>Eukaryota</taxon>
        <taxon>Metazoa</taxon>
        <taxon>Ecdysozoa</taxon>
        <taxon>Arthropoda</taxon>
        <taxon>Hexapoda</taxon>
        <taxon>Insecta</taxon>
        <taxon>Pterygota</taxon>
        <taxon>Neoptera</taxon>
        <taxon>Endopterygota</taxon>
        <taxon>Hymenoptera</taxon>
        <taxon>Apocrita</taxon>
        <taxon>Ichneumonoidea</taxon>
        <taxon>Braconidae</taxon>
        <taxon>Euphorinae</taxon>
        <taxon>Microctonus</taxon>
    </lineage>
</organism>
<reference evidence="1" key="2">
    <citation type="submission" date="2023-03" db="EMBL/GenBank/DDBJ databases">
        <authorList>
            <person name="Inwood S.N."/>
            <person name="Skelly J.G."/>
            <person name="Guhlin J."/>
            <person name="Harrop T.W.R."/>
            <person name="Goldson S.G."/>
            <person name="Dearden P.K."/>
        </authorList>
    </citation>
    <scope>NUCLEOTIDE SEQUENCE</scope>
    <source>
        <strain evidence="1">Irish</strain>
        <tissue evidence="1">Whole body</tissue>
    </source>
</reference>
<evidence type="ECO:0000313" key="1">
    <source>
        <dbReference type="EMBL" id="KAK0156993.1"/>
    </source>
</evidence>
<protein>
    <submittedName>
        <fullName evidence="1">Uncharacterized protein</fullName>
    </submittedName>
</protein>
<comment type="caution">
    <text evidence="1">The sequence shown here is derived from an EMBL/GenBank/DDBJ whole genome shotgun (WGS) entry which is preliminary data.</text>
</comment>
<dbReference type="EMBL" id="JAQQBS010001779">
    <property type="protein sequence ID" value="KAK0156993.1"/>
    <property type="molecule type" value="Genomic_DNA"/>
</dbReference>
<sequence length="118" mass="13614">MTTNIYDYINTTPKRIKLSGRDVDNSLINDLNDDCLLDIFAWLSIVDIIQSEKVGKIICISPLTTVPQLCTNLVEMNMKTINSPSLIDIRTLGNNYKELKKIYLGQFHQELEKTRLYF</sequence>
<dbReference type="Proteomes" id="UP001168990">
    <property type="component" value="Unassembled WGS sequence"/>
</dbReference>
<proteinExistence type="predicted"/>